<evidence type="ECO:0000313" key="4">
    <source>
        <dbReference type="EMBL" id="SUY47156.1"/>
    </source>
</evidence>
<accession>A0A381J9M6</accession>
<dbReference type="PROSITE" id="PS51737">
    <property type="entry name" value="RECOMBINASE_DNA_BIND"/>
    <property type="match status" value="1"/>
</dbReference>
<feature type="coiled-coil region" evidence="1">
    <location>
        <begin position="384"/>
        <end position="472"/>
    </location>
</feature>
<evidence type="ECO:0000259" key="2">
    <source>
        <dbReference type="PROSITE" id="PS51736"/>
    </source>
</evidence>
<dbReference type="Pfam" id="PF13408">
    <property type="entry name" value="Zn_ribbon_recom"/>
    <property type="match status" value="1"/>
</dbReference>
<dbReference type="InterPro" id="IPR011109">
    <property type="entry name" value="DNA_bind_recombinase_dom"/>
</dbReference>
<sequence>MIAAIYSRKSKFTGKGDSVENQVQMCKEYGEKILGITEFVIYEDEGFSGSNTNRPKFIELMADVKKKKFDVLICYRLDRISRNVADFSSSLELLQSNNIAFVSIKEQFDTSTPMGKAMIYIASVFAELERDTIAERIRDNMLELAKSGRWLGGQTPLGFDSKKTISLDEEYKERTTYMLSPIDDELKLVKLIYEKYLEFNSLRKVNQYLLENNFKTKFGSDWNAKSISDLLQSPTYVKANQEVFDFLIEKGIDCIGKPNNKSGILSYNKKKGPNVHREKTEWIAAIAKHSGIIDADKWLKIQQTLIINKKNSPRLGKTHTTLLSGLLRCGKCGSPMTVIHGSKDKEGNKRFYYGCSLKVYSKGTRCDNSNVRSDEIESIVIDKLKNVTKDNGLLLEELKSVKNQVNDKCNYADELNLLKASLKSNEEAINNLVKQLAKKQSSIASNYIFDEIEKREKEINDTKAKLKALSENKSKGSEIDINVDLLIYNLKNFYSTIDYADIENKKYLISTLIDKISWNGSTGEVDIKLWGSPKKK</sequence>
<dbReference type="RefSeq" id="WP_115641139.1">
    <property type="nucleotide sequence ID" value="NZ_UFWZ01000001.1"/>
</dbReference>
<dbReference type="PANTHER" id="PTHR30461">
    <property type="entry name" value="DNA-INVERTASE FROM LAMBDOID PROPHAGE"/>
    <property type="match status" value="1"/>
</dbReference>
<dbReference type="OrthoDB" id="9781670at2"/>
<proteinExistence type="predicted"/>
<dbReference type="Pfam" id="PF00239">
    <property type="entry name" value="Resolvase"/>
    <property type="match status" value="1"/>
</dbReference>
<dbReference type="InterPro" id="IPR006119">
    <property type="entry name" value="Resolv_N"/>
</dbReference>
<organism evidence="4 5">
    <name type="scientific">Clostridium putrefaciens</name>
    <dbReference type="NCBI Taxonomy" id="99675"/>
    <lineage>
        <taxon>Bacteria</taxon>
        <taxon>Bacillati</taxon>
        <taxon>Bacillota</taxon>
        <taxon>Clostridia</taxon>
        <taxon>Eubacteriales</taxon>
        <taxon>Clostridiaceae</taxon>
        <taxon>Clostridium</taxon>
    </lineage>
</organism>
<dbReference type="InterPro" id="IPR036162">
    <property type="entry name" value="Resolvase-like_N_sf"/>
</dbReference>
<keyword evidence="1" id="KW-0175">Coiled coil</keyword>
<dbReference type="PROSITE" id="PS51736">
    <property type="entry name" value="RECOMBINASES_3"/>
    <property type="match status" value="1"/>
</dbReference>
<dbReference type="SUPFAM" id="SSF53041">
    <property type="entry name" value="Resolvase-like"/>
    <property type="match status" value="1"/>
</dbReference>
<dbReference type="AlphaFoldDB" id="A0A381J9M6"/>
<feature type="domain" description="Recombinase" evidence="3">
    <location>
        <begin position="156"/>
        <end position="311"/>
    </location>
</feature>
<feature type="domain" description="Resolvase/invertase-type recombinase catalytic" evidence="2">
    <location>
        <begin position="2"/>
        <end position="148"/>
    </location>
</feature>
<evidence type="ECO:0000256" key="1">
    <source>
        <dbReference type="SAM" id="Coils"/>
    </source>
</evidence>
<dbReference type="Pfam" id="PF07508">
    <property type="entry name" value="Recombinase"/>
    <property type="match status" value="1"/>
</dbReference>
<dbReference type="InterPro" id="IPR038109">
    <property type="entry name" value="DNA_bind_recomb_sf"/>
</dbReference>
<gene>
    <name evidence="4" type="primary">hin_2</name>
    <name evidence="4" type="ORF">NCTC9836_01483</name>
</gene>
<dbReference type="PANTHER" id="PTHR30461:SF23">
    <property type="entry name" value="DNA RECOMBINASE-RELATED"/>
    <property type="match status" value="1"/>
</dbReference>
<dbReference type="InterPro" id="IPR025827">
    <property type="entry name" value="Zn_ribbon_recom_dom"/>
</dbReference>
<dbReference type="EMBL" id="UFWZ01000001">
    <property type="protein sequence ID" value="SUY47156.1"/>
    <property type="molecule type" value="Genomic_DNA"/>
</dbReference>
<dbReference type="Gene3D" id="3.40.50.1390">
    <property type="entry name" value="Resolvase, N-terminal catalytic domain"/>
    <property type="match status" value="1"/>
</dbReference>
<dbReference type="SMART" id="SM00857">
    <property type="entry name" value="Resolvase"/>
    <property type="match status" value="1"/>
</dbReference>
<dbReference type="GO" id="GO:0000150">
    <property type="term" value="F:DNA strand exchange activity"/>
    <property type="evidence" value="ECO:0007669"/>
    <property type="project" value="InterPro"/>
</dbReference>
<dbReference type="Gene3D" id="3.90.1750.20">
    <property type="entry name" value="Putative Large Serine Recombinase, Chain B, Domain 2"/>
    <property type="match status" value="1"/>
</dbReference>
<dbReference type="CDD" id="cd03768">
    <property type="entry name" value="SR_ResInv"/>
    <property type="match status" value="1"/>
</dbReference>
<dbReference type="InterPro" id="IPR050639">
    <property type="entry name" value="SSR_resolvase"/>
</dbReference>
<protein>
    <submittedName>
        <fullName evidence="4">Resolvase</fullName>
    </submittedName>
</protein>
<dbReference type="Proteomes" id="UP000254664">
    <property type="component" value="Unassembled WGS sequence"/>
</dbReference>
<name>A0A381J9M6_9CLOT</name>
<reference evidence="4 5" key="1">
    <citation type="submission" date="2018-06" db="EMBL/GenBank/DDBJ databases">
        <authorList>
            <consortium name="Pathogen Informatics"/>
            <person name="Doyle S."/>
        </authorList>
    </citation>
    <scope>NUCLEOTIDE SEQUENCE [LARGE SCALE GENOMIC DNA]</scope>
    <source>
        <strain evidence="4 5">NCTC9836</strain>
    </source>
</reference>
<dbReference type="GO" id="GO:0003677">
    <property type="term" value="F:DNA binding"/>
    <property type="evidence" value="ECO:0007669"/>
    <property type="project" value="InterPro"/>
</dbReference>
<evidence type="ECO:0000313" key="5">
    <source>
        <dbReference type="Proteomes" id="UP000254664"/>
    </source>
</evidence>
<evidence type="ECO:0000259" key="3">
    <source>
        <dbReference type="PROSITE" id="PS51737"/>
    </source>
</evidence>
<keyword evidence="5" id="KW-1185">Reference proteome</keyword>